<evidence type="ECO:0000313" key="2">
    <source>
        <dbReference type="EMBL" id="AAS12760.1"/>
    </source>
</evidence>
<dbReference type="GO" id="GO:0016758">
    <property type="term" value="F:hexosyltransferase activity"/>
    <property type="evidence" value="ECO:0007669"/>
    <property type="project" value="UniProtKB-ARBA"/>
</dbReference>
<name>Q73KH7_TREDE</name>
<dbReference type="PANTHER" id="PTHR22916">
    <property type="entry name" value="GLYCOSYLTRANSFERASE"/>
    <property type="match status" value="1"/>
</dbReference>
<organism evidence="2 3">
    <name type="scientific">Treponema denticola (strain ATCC 35405 / DSM 14222 / CIP 103919 / JCM 8153 / KCTC 15104)</name>
    <dbReference type="NCBI Taxonomy" id="243275"/>
    <lineage>
        <taxon>Bacteria</taxon>
        <taxon>Pseudomonadati</taxon>
        <taxon>Spirochaetota</taxon>
        <taxon>Spirochaetia</taxon>
        <taxon>Spirochaetales</taxon>
        <taxon>Treponemataceae</taxon>
        <taxon>Treponema</taxon>
    </lineage>
</organism>
<dbReference type="Gene3D" id="3.90.550.10">
    <property type="entry name" value="Spore Coat Polysaccharide Biosynthesis Protein SpsA, Chain A"/>
    <property type="match status" value="1"/>
</dbReference>
<dbReference type="HOGENOM" id="CLU_844509_0_0_12"/>
<feature type="domain" description="Glycosyltransferase 2-like" evidence="1">
    <location>
        <begin position="33"/>
        <end position="162"/>
    </location>
</feature>
<dbReference type="STRING" id="243275.TDE_2241"/>
<dbReference type="OrthoDB" id="359254at2"/>
<dbReference type="EMBL" id="AE017226">
    <property type="protein sequence ID" value="AAS12760.1"/>
    <property type="molecule type" value="Genomic_DNA"/>
</dbReference>
<dbReference type="KEGG" id="tde:TDE_2241"/>
<protein>
    <submittedName>
        <fullName evidence="2">Glycosyl transferase, group 2 family protein</fullName>
    </submittedName>
</protein>
<dbReference type="PaxDb" id="243275-TDE_2241"/>
<dbReference type="Pfam" id="PF00535">
    <property type="entry name" value="Glycos_transf_2"/>
    <property type="match status" value="1"/>
</dbReference>
<proteinExistence type="predicted"/>
<dbReference type="InterPro" id="IPR029044">
    <property type="entry name" value="Nucleotide-diphossugar_trans"/>
</dbReference>
<dbReference type="eggNOG" id="COG0463">
    <property type="taxonomic scope" value="Bacteria"/>
</dbReference>
<keyword evidence="3" id="KW-1185">Reference proteome</keyword>
<evidence type="ECO:0000259" key="1">
    <source>
        <dbReference type="Pfam" id="PF00535"/>
    </source>
</evidence>
<dbReference type="Proteomes" id="UP000008212">
    <property type="component" value="Chromosome"/>
</dbReference>
<accession>Q73KH7</accession>
<dbReference type="AlphaFoldDB" id="Q73KH7"/>
<sequence>MKRLLKLESISQNNWAIPATHSSGQLNRPIISLSVPVYGMESFLPALLDSILAQNLLLKNSVQKSGFFSHNKDTLPIEVLIVNDGSPGGDALPKILKPYKKKFKNLGITLTLLEHRKNLGLFEARRTAANAASGSYIFFADPDDTLPSDSLLVFYNGLLASGNGNLSDAADIIHGKMRLSVPQFDTADKKNAEKFDTFSKSVQSIHPGFLSGNEVLENFLIKKEHSGFLCAKLFRTGLLQEVYAELPHIFCIMAEDLLLYFFVLLKKPSYYGIDSFVYNYINDTGISSASQVINLDRWEKICSSASVFTIIFSYIQENPLDEKYVKELRIACNNQLKKIISKMKRDFTDSLQAEAYAILCDYWGEDYVKQIEKNMKDEEQK</sequence>
<dbReference type="CAZy" id="GT2">
    <property type="family name" value="Glycosyltransferase Family 2"/>
</dbReference>
<dbReference type="InterPro" id="IPR001173">
    <property type="entry name" value="Glyco_trans_2-like"/>
</dbReference>
<dbReference type="SUPFAM" id="SSF53448">
    <property type="entry name" value="Nucleotide-diphospho-sugar transferases"/>
    <property type="match status" value="1"/>
</dbReference>
<dbReference type="CDD" id="cd00761">
    <property type="entry name" value="Glyco_tranf_GTA_type"/>
    <property type="match status" value="1"/>
</dbReference>
<keyword evidence="2" id="KW-0808">Transferase</keyword>
<gene>
    <name evidence="2" type="ordered locus">TDE_2241</name>
</gene>
<evidence type="ECO:0000313" key="3">
    <source>
        <dbReference type="Proteomes" id="UP000008212"/>
    </source>
</evidence>
<dbReference type="PATRIC" id="fig|243275.7.peg.2115"/>
<dbReference type="PANTHER" id="PTHR22916:SF3">
    <property type="entry name" value="UDP-GLCNAC:BETAGAL BETA-1,3-N-ACETYLGLUCOSAMINYLTRANSFERASE-LIKE PROTEIN 1"/>
    <property type="match status" value="1"/>
</dbReference>
<reference evidence="2 3" key="1">
    <citation type="journal article" date="2004" name="Proc. Natl. Acad. Sci. U.S.A.">
        <title>Comparison of the genome of the oral pathogen Treponema denticola with other spirochete genomes.</title>
        <authorList>
            <person name="Seshadri R."/>
            <person name="Myers G.S."/>
            <person name="Tettelin H."/>
            <person name="Eisen J.A."/>
            <person name="Heidelberg J.F."/>
            <person name="Dodson R.J."/>
            <person name="Davidsen T.M."/>
            <person name="DeBoy R.T."/>
            <person name="Fouts D.E."/>
            <person name="Haft D.H."/>
            <person name="Selengut J."/>
            <person name="Ren Q."/>
            <person name="Brinkac L.M."/>
            <person name="Madupu R."/>
            <person name="Kolonay J."/>
            <person name="Durkin S.A."/>
            <person name="Daugherty S.C."/>
            <person name="Shetty J."/>
            <person name="Shvartsbeyn A."/>
            <person name="Gebregeorgis E."/>
            <person name="Geer K."/>
            <person name="Tsegaye G."/>
            <person name="Malek J."/>
            <person name="Ayodeji B."/>
            <person name="Shatsman S."/>
            <person name="McLeod M.P."/>
            <person name="Smajs D."/>
            <person name="Howell J.K."/>
            <person name="Pal S."/>
            <person name="Amin A."/>
            <person name="Vashisth P."/>
            <person name="McNeill T.Z."/>
            <person name="Xiang Q."/>
            <person name="Sodergren E."/>
            <person name="Baca E."/>
            <person name="Weinstock G.M."/>
            <person name="Norris S.J."/>
            <person name="Fraser C.M."/>
            <person name="Paulsen I.T."/>
        </authorList>
    </citation>
    <scope>NUCLEOTIDE SEQUENCE [LARGE SCALE GENOMIC DNA]</scope>
    <source>
        <strain evidence="3">ATCC 35405 / DSM 14222 / CIP 103919 / JCM 8153 / KCTC 15104</strain>
    </source>
</reference>